<reference evidence="2 3" key="1">
    <citation type="submission" date="2020-11" db="EMBL/GenBank/DDBJ databases">
        <title>Complete and Circularized Genome Assembly of a human isolate of Vibrio navarrensis biotype pommerensis with MiSeq and MinION Sequence Data.</title>
        <authorList>
            <person name="Schwartz K."/>
            <person name="Borowiak M."/>
            <person name="Deneke C."/>
            <person name="Balau V."/>
            <person name="Metelmann C."/>
            <person name="Strauch E."/>
        </authorList>
    </citation>
    <scope>NUCLEOTIDE SEQUENCE [LARGE SCALE GENOMIC DNA]</scope>
    <source>
        <strain evidence="2 3">20-VB00237</strain>
    </source>
</reference>
<protein>
    <submittedName>
        <fullName evidence="2">Uncharacterized protein</fullName>
    </submittedName>
</protein>
<sequence>MGRSIRLYKHSQFFNFVTVVIALSPMFLQYSLFVPILLFPEFFLILALLAATLRRTNVDLPLLFLVVVLVFYLLVLSLIKYNAESYMLLTLSLTTSFRLFFYFVILAVLSKSYFVRDFAAKILVFVAASNSLYGLLQFFTYKFFKISLPWSLPFLTVQHGQRLITEQDYIFEKFGFRFSGLFSEPAHFSQFIGFAFLVVLFYDGGRFFNKNSKVFLSLLFTLSLLLSASGTGFFVIVFIVALLLYKILFESVSFNKFFIGISVFVLFISALVLLLFSTDIFYLGVQRVLDFSDASSLYVRMIRPLVVFSSLDYIDMIFGIGYGNYSSYVFYQGIENAYEAELGFAWTNSLGVFLVGSGMIGFAIVIFIYGYLLRKADNFGRVALLFVLAHFLFSDLPHSIFFVCFSSFLYGQNLNRFRVLNKGLVK</sequence>
<feature type="transmembrane region" description="Helical" evidence="1">
    <location>
        <begin position="12"/>
        <end position="30"/>
    </location>
</feature>
<name>A0AAJ4IBJ2_9VIBR</name>
<gene>
    <name evidence="2" type="ORF">I3X05_01150</name>
</gene>
<keyword evidence="1" id="KW-0812">Transmembrane</keyword>
<organism evidence="2 3">
    <name type="scientific">Vibrio navarrensis</name>
    <dbReference type="NCBI Taxonomy" id="29495"/>
    <lineage>
        <taxon>Bacteria</taxon>
        <taxon>Pseudomonadati</taxon>
        <taxon>Pseudomonadota</taxon>
        <taxon>Gammaproteobacteria</taxon>
        <taxon>Vibrionales</taxon>
        <taxon>Vibrionaceae</taxon>
        <taxon>Vibrio</taxon>
    </lineage>
</organism>
<dbReference type="Proteomes" id="UP000594435">
    <property type="component" value="Chromosome 1"/>
</dbReference>
<feature type="transmembrane region" description="Helical" evidence="1">
    <location>
        <begin position="257"/>
        <end position="284"/>
    </location>
</feature>
<feature type="transmembrane region" description="Helical" evidence="1">
    <location>
        <begin position="122"/>
        <end position="144"/>
    </location>
</feature>
<feature type="transmembrane region" description="Helical" evidence="1">
    <location>
        <begin position="36"/>
        <end position="53"/>
    </location>
</feature>
<dbReference type="RefSeq" id="WP_337970903.1">
    <property type="nucleotide sequence ID" value="NZ_CP065217.1"/>
</dbReference>
<feature type="transmembrane region" description="Helical" evidence="1">
    <location>
        <begin position="214"/>
        <end position="245"/>
    </location>
</feature>
<evidence type="ECO:0000313" key="2">
    <source>
        <dbReference type="EMBL" id="QPL53820.1"/>
    </source>
</evidence>
<evidence type="ECO:0000256" key="1">
    <source>
        <dbReference type="SAM" id="Phobius"/>
    </source>
</evidence>
<keyword evidence="1" id="KW-0472">Membrane</keyword>
<accession>A0AAJ4IBJ2</accession>
<feature type="transmembrane region" description="Helical" evidence="1">
    <location>
        <begin position="186"/>
        <end position="202"/>
    </location>
</feature>
<feature type="transmembrane region" description="Helical" evidence="1">
    <location>
        <begin position="345"/>
        <end position="372"/>
    </location>
</feature>
<feature type="transmembrane region" description="Helical" evidence="1">
    <location>
        <begin position="85"/>
        <end position="110"/>
    </location>
</feature>
<feature type="transmembrane region" description="Helical" evidence="1">
    <location>
        <begin position="60"/>
        <end position="79"/>
    </location>
</feature>
<keyword evidence="1" id="KW-1133">Transmembrane helix</keyword>
<evidence type="ECO:0000313" key="3">
    <source>
        <dbReference type="Proteomes" id="UP000594435"/>
    </source>
</evidence>
<dbReference type="AlphaFoldDB" id="A0AAJ4IBJ2"/>
<feature type="transmembrane region" description="Helical" evidence="1">
    <location>
        <begin position="384"/>
        <end position="410"/>
    </location>
</feature>
<dbReference type="EMBL" id="CP065217">
    <property type="protein sequence ID" value="QPL53820.1"/>
    <property type="molecule type" value="Genomic_DNA"/>
</dbReference>
<proteinExistence type="predicted"/>